<dbReference type="Proteomes" id="UP000239425">
    <property type="component" value="Unassembled WGS sequence"/>
</dbReference>
<name>A0A2S5R7I9_9PROT</name>
<accession>A0A2S5R7I9</accession>
<reference evidence="1 2" key="1">
    <citation type="submission" date="2017-11" db="EMBL/GenBank/DDBJ databases">
        <title>Comparative genomic analysis of Holospora spp., intranuclear symbionts of paramecia.</title>
        <authorList>
            <person name="Garushyants S.K."/>
            <person name="Beliavskaya A."/>
            <person name="Malko D.B."/>
            <person name="Logacheva M.D."/>
            <person name="Rautian M.S."/>
            <person name="Gelfand M.S."/>
        </authorList>
    </citation>
    <scope>NUCLEOTIDE SEQUENCE [LARGE SCALE GENOMIC DNA]</scope>
    <source>
        <strain evidence="2">02AZ16</strain>
    </source>
</reference>
<evidence type="ECO:0000313" key="1">
    <source>
        <dbReference type="EMBL" id="PPE03309.1"/>
    </source>
</evidence>
<dbReference type="AlphaFoldDB" id="A0A2S5R7I9"/>
<keyword evidence="2" id="KW-1185">Reference proteome</keyword>
<comment type="caution">
    <text evidence="1">The sequence shown here is derived from an EMBL/GenBank/DDBJ whole genome shotgun (WGS) entry which is preliminary data.</text>
</comment>
<evidence type="ECO:0000313" key="2">
    <source>
        <dbReference type="Proteomes" id="UP000239425"/>
    </source>
</evidence>
<sequence>MSWKYASLRPGSGYPSFQITNWYDLGITQRGHETQGWLPEL</sequence>
<gene>
    <name evidence="1" type="ORF">HCUR_01243</name>
</gene>
<organism evidence="1 2">
    <name type="scientific">Holospora curviuscula</name>
    <dbReference type="NCBI Taxonomy" id="1082868"/>
    <lineage>
        <taxon>Bacteria</taxon>
        <taxon>Pseudomonadati</taxon>
        <taxon>Pseudomonadota</taxon>
        <taxon>Alphaproteobacteria</taxon>
        <taxon>Holosporales</taxon>
        <taxon>Holosporaceae</taxon>
        <taxon>Holospora</taxon>
    </lineage>
</organism>
<proteinExistence type="predicted"/>
<protein>
    <submittedName>
        <fullName evidence="1">Uncharacterized protein</fullName>
    </submittedName>
</protein>
<dbReference type="EMBL" id="PHHC01000114">
    <property type="protein sequence ID" value="PPE03309.1"/>
    <property type="molecule type" value="Genomic_DNA"/>
</dbReference>